<accession>A0A0G0CY35</accession>
<keyword evidence="4" id="KW-0378">Hydrolase</keyword>
<comment type="caution">
    <text evidence="6">The sequence shown here is derived from an EMBL/GenBank/DDBJ whole genome shotgun (WGS) entry which is preliminary data.</text>
</comment>
<proteinExistence type="predicted"/>
<dbReference type="GO" id="GO:0008033">
    <property type="term" value="P:tRNA processing"/>
    <property type="evidence" value="ECO:0007669"/>
    <property type="project" value="UniProtKB-KW"/>
</dbReference>
<dbReference type="Gene3D" id="3.30.230.10">
    <property type="match status" value="1"/>
</dbReference>
<dbReference type="Pfam" id="PF00825">
    <property type="entry name" value="Ribonuclease_P"/>
    <property type="match status" value="1"/>
</dbReference>
<dbReference type="GO" id="GO:0000049">
    <property type="term" value="F:tRNA binding"/>
    <property type="evidence" value="ECO:0007669"/>
    <property type="project" value="InterPro"/>
</dbReference>
<gene>
    <name evidence="6" type="ORF">UR88_C0002G0011</name>
</gene>
<dbReference type="Proteomes" id="UP000186383">
    <property type="component" value="Unassembled WGS sequence"/>
</dbReference>
<protein>
    <submittedName>
        <fullName evidence="6">Uncharacterized protein</fullName>
    </submittedName>
</protein>
<dbReference type="GO" id="GO:0004526">
    <property type="term" value="F:ribonuclease P activity"/>
    <property type="evidence" value="ECO:0007669"/>
    <property type="project" value="InterPro"/>
</dbReference>
<dbReference type="InterPro" id="IPR000100">
    <property type="entry name" value="RNase_P"/>
</dbReference>
<evidence type="ECO:0000256" key="3">
    <source>
        <dbReference type="ARBA" id="ARBA00022759"/>
    </source>
</evidence>
<evidence type="ECO:0000313" key="7">
    <source>
        <dbReference type="Proteomes" id="UP000186383"/>
    </source>
</evidence>
<reference evidence="6 7" key="1">
    <citation type="journal article" date="2015" name="Nature">
        <title>rRNA introns, odd ribosomes, and small enigmatic genomes across a large radiation of phyla.</title>
        <authorList>
            <person name="Brown C.T."/>
            <person name="Hug L.A."/>
            <person name="Thomas B.C."/>
            <person name="Sharon I."/>
            <person name="Castelle C.J."/>
            <person name="Singh A."/>
            <person name="Wilkins M.J."/>
            <person name="Williams K.H."/>
            <person name="Banfield J.F."/>
        </authorList>
    </citation>
    <scope>NUCLEOTIDE SEQUENCE [LARGE SCALE GENOMIC DNA]</scope>
</reference>
<organism evidence="6 7">
    <name type="scientific">Candidatus Nomurabacteria bacterium GW2011_GWA1_35_8</name>
    <dbReference type="NCBI Taxonomy" id="1618727"/>
    <lineage>
        <taxon>Bacteria</taxon>
        <taxon>Candidatus Nomuraibacteriota</taxon>
    </lineage>
</organism>
<keyword evidence="5" id="KW-0694">RNA-binding</keyword>
<evidence type="ECO:0000256" key="2">
    <source>
        <dbReference type="ARBA" id="ARBA00022722"/>
    </source>
</evidence>
<dbReference type="EMBL" id="LBQW01000002">
    <property type="protein sequence ID" value="KKP85978.1"/>
    <property type="molecule type" value="Genomic_DNA"/>
</dbReference>
<dbReference type="InterPro" id="IPR014721">
    <property type="entry name" value="Ribsml_uS5_D2-typ_fold_subgr"/>
</dbReference>
<evidence type="ECO:0000256" key="1">
    <source>
        <dbReference type="ARBA" id="ARBA00022694"/>
    </source>
</evidence>
<evidence type="ECO:0000313" key="6">
    <source>
        <dbReference type="EMBL" id="KKP85978.1"/>
    </source>
</evidence>
<dbReference type="InterPro" id="IPR020568">
    <property type="entry name" value="Ribosomal_Su5_D2-typ_SF"/>
</dbReference>
<name>A0A0G0CY35_9BACT</name>
<sequence length="108" mass="12696">MLPKKNRVDKKVIEKIFKEGRFISSPNFTFKFILGNNSFQPHISFIAPKNVAKLAVKRNLLRRRGYSVFKKYIKHTPMGILGVFIFKKPEENILKIEHEIKNILNKIN</sequence>
<keyword evidence="2" id="KW-0540">Nuclease</keyword>
<dbReference type="SUPFAM" id="SSF54211">
    <property type="entry name" value="Ribosomal protein S5 domain 2-like"/>
    <property type="match status" value="1"/>
</dbReference>
<evidence type="ECO:0000256" key="5">
    <source>
        <dbReference type="ARBA" id="ARBA00022884"/>
    </source>
</evidence>
<keyword evidence="3" id="KW-0255">Endonuclease</keyword>
<evidence type="ECO:0000256" key="4">
    <source>
        <dbReference type="ARBA" id="ARBA00022801"/>
    </source>
</evidence>
<dbReference type="AlphaFoldDB" id="A0A0G0CY35"/>
<keyword evidence="1" id="KW-0819">tRNA processing</keyword>